<dbReference type="Proteomes" id="UP001157167">
    <property type="component" value="Unassembled WGS sequence"/>
</dbReference>
<dbReference type="Pfam" id="PF13442">
    <property type="entry name" value="Cytochrome_CBB3"/>
    <property type="match status" value="1"/>
</dbReference>
<feature type="signal peptide" evidence="9">
    <location>
        <begin position="1"/>
        <end position="26"/>
    </location>
</feature>
<feature type="domain" description="Cytochrome c" evidence="10">
    <location>
        <begin position="49"/>
        <end position="127"/>
    </location>
</feature>
<keyword evidence="2" id="KW-0813">Transport</keyword>
<keyword evidence="12" id="KW-1185">Reference proteome</keyword>
<proteinExistence type="predicted"/>
<evidence type="ECO:0000259" key="10">
    <source>
        <dbReference type="PROSITE" id="PS51007"/>
    </source>
</evidence>
<dbReference type="EMBL" id="BSPX01000115">
    <property type="protein sequence ID" value="GLT24632.1"/>
    <property type="molecule type" value="Genomic_DNA"/>
</dbReference>
<dbReference type="InterPro" id="IPR036909">
    <property type="entry name" value="Cyt_c-like_dom_sf"/>
</dbReference>
<dbReference type="Gene3D" id="1.10.760.10">
    <property type="entry name" value="Cytochrome c-like domain"/>
    <property type="match status" value="2"/>
</dbReference>
<sequence length="217" mass="23045">MMGIKPKAAATLLAAALCGLALSAAAATPVDGRDNLARVQKGTPAEQKAAIDAGRKVAQFCANCHGEQAGARYAELPNLAGQHPIYLLNQIEVFRTGRRLEPFMQGLGKALSAEEKASVAYYYANLPATPSVATPGPRSAEGGQLFARNCVRCHGPEAHGGENFPRLAGQQPEYLRQTLKRYLKGGPERIYPPMTAAVMALGEQNIEAVVAYLSSLK</sequence>
<keyword evidence="9" id="KW-0732">Signal</keyword>
<organism evidence="11 12">
    <name type="scientific">Zoogloea oryzae</name>
    <dbReference type="NCBI Taxonomy" id="310767"/>
    <lineage>
        <taxon>Bacteria</taxon>
        <taxon>Pseudomonadati</taxon>
        <taxon>Pseudomonadota</taxon>
        <taxon>Betaproteobacteria</taxon>
        <taxon>Rhodocyclales</taxon>
        <taxon>Zoogloeaceae</taxon>
        <taxon>Zoogloea</taxon>
    </lineage>
</organism>
<dbReference type="Pfam" id="PF00034">
    <property type="entry name" value="Cytochrom_C"/>
    <property type="match status" value="1"/>
</dbReference>
<gene>
    <name evidence="11" type="ORF">GCM10007933_41200</name>
</gene>
<evidence type="ECO:0000313" key="12">
    <source>
        <dbReference type="Proteomes" id="UP001157167"/>
    </source>
</evidence>
<keyword evidence="7 8" id="KW-0408">Iron</keyword>
<dbReference type="PANTHER" id="PTHR33751:SF9">
    <property type="entry name" value="CYTOCHROME C4"/>
    <property type="match status" value="1"/>
</dbReference>
<evidence type="ECO:0000256" key="3">
    <source>
        <dbReference type="ARBA" id="ARBA00022617"/>
    </source>
</evidence>
<evidence type="ECO:0000256" key="2">
    <source>
        <dbReference type="ARBA" id="ARBA00022448"/>
    </source>
</evidence>
<keyword evidence="3 8" id="KW-0349">Heme</keyword>
<evidence type="ECO:0000256" key="8">
    <source>
        <dbReference type="PROSITE-ProRule" id="PRU00433"/>
    </source>
</evidence>
<evidence type="ECO:0000256" key="7">
    <source>
        <dbReference type="ARBA" id="ARBA00023004"/>
    </source>
</evidence>
<protein>
    <recommendedName>
        <fullName evidence="10">Cytochrome c domain-containing protein</fullName>
    </recommendedName>
</protein>
<keyword evidence="4 8" id="KW-0479">Metal-binding</keyword>
<keyword evidence="6" id="KW-0249">Electron transport</keyword>
<evidence type="ECO:0000256" key="4">
    <source>
        <dbReference type="ARBA" id="ARBA00022723"/>
    </source>
</evidence>
<dbReference type="SUPFAM" id="SSF46626">
    <property type="entry name" value="Cytochrome c"/>
    <property type="match status" value="2"/>
</dbReference>
<name>A0ABQ6FHC6_9RHOO</name>
<comment type="subcellular location">
    <subcellularLocation>
        <location evidence="1">Periplasm</location>
    </subcellularLocation>
</comment>
<feature type="domain" description="Cytochrome c" evidence="10">
    <location>
        <begin position="137"/>
        <end position="217"/>
    </location>
</feature>
<dbReference type="PIRSF" id="PIRSF000005">
    <property type="entry name" value="Cytochrome_c4"/>
    <property type="match status" value="1"/>
</dbReference>
<keyword evidence="5" id="KW-0574">Periplasm</keyword>
<evidence type="ECO:0000256" key="5">
    <source>
        <dbReference type="ARBA" id="ARBA00022764"/>
    </source>
</evidence>
<dbReference type="InterPro" id="IPR024167">
    <property type="entry name" value="Cytochrome_c4-like"/>
</dbReference>
<dbReference type="InterPro" id="IPR050597">
    <property type="entry name" value="Cytochrome_c_Oxidase_Subunit"/>
</dbReference>
<dbReference type="PANTHER" id="PTHR33751">
    <property type="entry name" value="CBB3-TYPE CYTOCHROME C OXIDASE SUBUNIT FIXP"/>
    <property type="match status" value="1"/>
</dbReference>
<comment type="caution">
    <text evidence="11">The sequence shown here is derived from an EMBL/GenBank/DDBJ whole genome shotgun (WGS) entry which is preliminary data.</text>
</comment>
<evidence type="ECO:0000256" key="1">
    <source>
        <dbReference type="ARBA" id="ARBA00004418"/>
    </source>
</evidence>
<evidence type="ECO:0000313" key="11">
    <source>
        <dbReference type="EMBL" id="GLT24632.1"/>
    </source>
</evidence>
<dbReference type="RefSeq" id="WP_284189803.1">
    <property type="nucleotide sequence ID" value="NZ_BSPX01000115.1"/>
</dbReference>
<accession>A0ABQ6FHC6</accession>
<dbReference type="InterPro" id="IPR009056">
    <property type="entry name" value="Cyt_c-like_dom"/>
</dbReference>
<feature type="chain" id="PRO_5047244600" description="Cytochrome c domain-containing protein" evidence="9">
    <location>
        <begin position="27"/>
        <end position="217"/>
    </location>
</feature>
<evidence type="ECO:0000256" key="9">
    <source>
        <dbReference type="SAM" id="SignalP"/>
    </source>
</evidence>
<evidence type="ECO:0000256" key="6">
    <source>
        <dbReference type="ARBA" id="ARBA00022982"/>
    </source>
</evidence>
<reference evidence="12" key="1">
    <citation type="journal article" date="2019" name="Int. J. Syst. Evol. Microbiol.">
        <title>The Global Catalogue of Microorganisms (GCM) 10K type strain sequencing project: providing services to taxonomists for standard genome sequencing and annotation.</title>
        <authorList>
            <consortium name="The Broad Institute Genomics Platform"/>
            <consortium name="The Broad Institute Genome Sequencing Center for Infectious Disease"/>
            <person name="Wu L."/>
            <person name="Ma J."/>
        </authorList>
    </citation>
    <scope>NUCLEOTIDE SEQUENCE [LARGE SCALE GENOMIC DNA]</scope>
    <source>
        <strain evidence="12">NBRC 102407</strain>
    </source>
</reference>
<dbReference type="PROSITE" id="PS51007">
    <property type="entry name" value="CYTC"/>
    <property type="match status" value="2"/>
</dbReference>